<name>A0ABT1R7A7_9HYPH</name>
<comment type="caution">
    <text evidence="2">The sequence shown here is derived from an EMBL/GenBank/DDBJ whole genome shotgun (WGS) entry which is preliminary data.</text>
</comment>
<dbReference type="InterPro" id="IPR019289">
    <property type="entry name" value="Phage_tail_E/E"/>
</dbReference>
<protein>
    <submittedName>
        <fullName evidence="2">Phage tail assembly protein</fullName>
    </submittedName>
</protein>
<evidence type="ECO:0000313" key="2">
    <source>
        <dbReference type="EMBL" id="MCQ4630949.1"/>
    </source>
</evidence>
<gene>
    <name evidence="2" type="ORF">GB927_012925</name>
</gene>
<evidence type="ECO:0000256" key="1">
    <source>
        <dbReference type="SAM" id="MobiDB-lite"/>
    </source>
</evidence>
<evidence type="ECO:0000313" key="3">
    <source>
        <dbReference type="Proteomes" id="UP000996601"/>
    </source>
</evidence>
<dbReference type="EMBL" id="WHSB02000004">
    <property type="protein sequence ID" value="MCQ4630949.1"/>
    <property type="molecule type" value="Genomic_DNA"/>
</dbReference>
<organism evidence="2 3">
    <name type="scientific">Shinella lacus</name>
    <dbReference type="NCBI Taxonomy" id="2654216"/>
    <lineage>
        <taxon>Bacteria</taxon>
        <taxon>Pseudomonadati</taxon>
        <taxon>Pseudomonadota</taxon>
        <taxon>Alphaproteobacteria</taxon>
        <taxon>Hyphomicrobiales</taxon>
        <taxon>Rhizobiaceae</taxon>
        <taxon>Shinella</taxon>
    </lineage>
</organism>
<feature type="region of interest" description="Disordered" evidence="1">
    <location>
        <begin position="84"/>
        <end position="108"/>
    </location>
</feature>
<accession>A0ABT1R7A7</accession>
<keyword evidence="3" id="KW-1185">Reference proteome</keyword>
<dbReference type="RefSeq" id="WP_256117389.1">
    <property type="nucleotide sequence ID" value="NZ_WHSB02000004.1"/>
</dbReference>
<proteinExistence type="predicted"/>
<dbReference type="Pfam" id="PF10109">
    <property type="entry name" value="Phage_TAC_7"/>
    <property type="match status" value="1"/>
</dbReference>
<sequence length="108" mass="11738">MPAETIHFSRKVDFGDQAFTSITLREMEAGDYFDAAAMIREGASRAELEAQVAAICADVPFALIRKLRPADIVKVSSWYDRQWQSDKASGDEGDVEDPSKAGAAGQPS</sequence>
<dbReference type="Proteomes" id="UP000996601">
    <property type="component" value="Unassembled WGS sequence"/>
</dbReference>
<reference evidence="2" key="1">
    <citation type="submission" date="2021-07" db="EMBL/GenBank/DDBJ databases">
        <title>Shinella sp. nov., a novel member of the genus Shinella from water.</title>
        <authorList>
            <person name="Deng Y."/>
        </authorList>
    </citation>
    <scope>NUCLEOTIDE SEQUENCE</scope>
    <source>
        <strain evidence="2">CPCC 100929</strain>
    </source>
</reference>